<keyword evidence="1" id="KW-0812">Transmembrane</keyword>
<keyword evidence="1" id="KW-1133">Transmembrane helix</keyword>
<evidence type="ECO:0000256" key="1">
    <source>
        <dbReference type="SAM" id="Phobius"/>
    </source>
</evidence>
<protein>
    <submittedName>
        <fullName evidence="2">Uncharacterized protein</fullName>
    </submittedName>
</protein>
<reference evidence="2" key="1">
    <citation type="submission" date="2019-08" db="EMBL/GenBank/DDBJ databases">
        <authorList>
            <person name="Kucharzyk K."/>
            <person name="Murdoch R.W."/>
            <person name="Higgins S."/>
            <person name="Loffler F."/>
        </authorList>
    </citation>
    <scope>NUCLEOTIDE SEQUENCE</scope>
</reference>
<comment type="caution">
    <text evidence="2">The sequence shown here is derived from an EMBL/GenBank/DDBJ whole genome shotgun (WGS) entry which is preliminary data.</text>
</comment>
<gene>
    <name evidence="2" type="ORF">SDC9_48101</name>
</gene>
<proteinExistence type="predicted"/>
<feature type="transmembrane region" description="Helical" evidence="1">
    <location>
        <begin position="12"/>
        <end position="32"/>
    </location>
</feature>
<feature type="transmembrane region" description="Helical" evidence="1">
    <location>
        <begin position="127"/>
        <end position="151"/>
    </location>
</feature>
<dbReference type="EMBL" id="VSSQ01000828">
    <property type="protein sequence ID" value="MPM01861.1"/>
    <property type="molecule type" value="Genomic_DNA"/>
</dbReference>
<keyword evidence="1" id="KW-0472">Membrane</keyword>
<dbReference type="AlphaFoldDB" id="A0A644WEG3"/>
<sequence>MHKEIRDFLSLQAKVSGAFNFFINGMAASLIYHKADTVPTDMVSLVIDLTLTCLFTFMINALFCSANLKSCKLAGILPGRNKLFKFLSRLFRKPLLFGAVIGFAASAALFLLVAPIFAFLGLNTLPFGVYITLKVLFCAPLGGAATLLELYSGMCRA</sequence>
<evidence type="ECO:0000313" key="2">
    <source>
        <dbReference type="EMBL" id="MPM01861.1"/>
    </source>
</evidence>
<feature type="transmembrane region" description="Helical" evidence="1">
    <location>
        <begin position="44"/>
        <end position="63"/>
    </location>
</feature>
<feature type="transmembrane region" description="Helical" evidence="1">
    <location>
        <begin position="95"/>
        <end position="121"/>
    </location>
</feature>
<name>A0A644WEG3_9ZZZZ</name>
<organism evidence="2">
    <name type="scientific">bioreactor metagenome</name>
    <dbReference type="NCBI Taxonomy" id="1076179"/>
    <lineage>
        <taxon>unclassified sequences</taxon>
        <taxon>metagenomes</taxon>
        <taxon>ecological metagenomes</taxon>
    </lineage>
</organism>
<accession>A0A644WEG3</accession>